<dbReference type="Pfam" id="PF12704">
    <property type="entry name" value="MacB_PCD"/>
    <property type="match status" value="1"/>
</dbReference>
<name>A0A3N6PSX0_NATCH</name>
<dbReference type="GO" id="GO:0044874">
    <property type="term" value="P:lipoprotein localization to outer membrane"/>
    <property type="evidence" value="ECO:0007669"/>
    <property type="project" value="TreeGrafter"/>
</dbReference>
<evidence type="ECO:0000256" key="1">
    <source>
        <dbReference type="ARBA" id="ARBA00004651"/>
    </source>
</evidence>
<protein>
    <submittedName>
        <fullName evidence="9">FtsX-like permease family protein</fullName>
    </submittedName>
</protein>
<evidence type="ECO:0000256" key="5">
    <source>
        <dbReference type="ARBA" id="ARBA00023136"/>
    </source>
</evidence>
<keyword evidence="2" id="KW-1003">Cell membrane</keyword>
<evidence type="ECO:0000256" key="3">
    <source>
        <dbReference type="ARBA" id="ARBA00022692"/>
    </source>
</evidence>
<dbReference type="GO" id="GO:0098797">
    <property type="term" value="C:plasma membrane protein complex"/>
    <property type="evidence" value="ECO:0007669"/>
    <property type="project" value="TreeGrafter"/>
</dbReference>
<feature type="domain" description="ABC3 transporter permease C-terminal" evidence="7">
    <location>
        <begin position="286"/>
        <end position="404"/>
    </location>
</feature>
<evidence type="ECO:0000259" key="7">
    <source>
        <dbReference type="Pfam" id="PF02687"/>
    </source>
</evidence>
<proteinExistence type="predicted"/>
<evidence type="ECO:0000256" key="2">
    <source>
        <dbReference type="ARBA" id="ARBA00022475"/>
    </source>
</evidence>
<dbReference type="InterPro" id="IPR003838">
    <property type="entry name" value="ABC3_permease_C"/>
</dbReference>
<organism evidence="9 10">
    <name type="scientific">Natrarchaeobius chitinivorans</name>
    <dbReference type="NCBI Taxonomy" id="1679083"/>
    <lineage>
        <taxon>Archaea</taxon>
        <taxon>Methanobacteriati</taxon>
        <taxon>Methanobacteriota</taxon>
        <taxon>Stenosarchaea group</taxon>
        <taxon>Halobacteria</taxon>
        <taxon>Halobacteriales</taxon>
        <taxon>Natrialbaceae</taxon>
        <taxon>Natrarchaeobius</taxon>
    </lineage>
</organism>
<keyword evidence="3 6" id="KW-0812">Transmembrane</keyword>
<dbReference type="EMBL" id="REFZ01000002">
    <property type="protein sequence ID" value="RQH02676.1"/>
    <property type="molecule type" value="Genomic_DNA"/>
</dbReference>
<comment type="caution">
    <text evidence="9">The sequence shown here is derived from an EMBL/GenBank/DDBJ whole genome shotgun (WGS) entry which is preliminary data.</text>
</comment>
<dbReference type="InterPro" id="IPR051447">
    <property type="entry name" value="Lipoprotein-release_system"/>
</dbReference>
<evidence type="ECO:0000259" key="8">
    <source>
        <dbReference type="Pfam" id="PF12704"/>
    </source>
</evidence>
<comment type="subcellular location">
    <subcellularLocation>
        <location evidence="1">Cell membrane</location>
        <topology evidence="1">Multi-pass membrane protein</topology>
    </subcellularLocation>
</comment>
<dbReference type="Pfam" id="PF02687">
    <property type="entry name" value="FtsX"/>
    <property type="match status" value="1"/>
</dbReference>
<feature type="transmembrane region" description="Helical" evidence="6">
    <location>
        <begin position="325"/>
        <end position="348"/>
    </location>
</feature>
<evidence type="ECO:0000256" key="4">
    <source>
        <dbReference type="ARBA" id="ARBA00022989"/>
    </source>
</evidence>
<accession>A0A3N6PSX0</accession>
<dbReference type="PANTHER" id="PTHR30489:SF0">
    <property type="entry name" value="LIPOPROTEIN-RELEASING SYSTEM TRANSMEMBRANE PROTEIN LOLE"/>
    <property type="match status" value="1"/>
</dbReference>
<feature type="domain" description="MacB-like periplasmic core" evidence="8">
    <location>
        <begin position="28"/>
        <end position="255"/>
    </location>
</feature>
<evidence type="ECO:0000313" key="9">
    <source>
        <dbReference type="EMBL" id="RQH02676.1"/>
    </source>
</evidence>
<sequence length="408" mass="42755">MVRWLARLRTAGEITVSQLRHHKLRLGMAIVGIALAVLAMTLLAGVGMGVVETGEQQFETADRDLWVTAGETRITPVGGGGFENTLYDSRNVSAAISEHEGVRNAVPLAFETVYVGTGDGEFRTFVATGTTGGGSTVQVTDGELFPGDPHYADGTYEGDRTNEVVIDEETARQLGVDVGDTIHVGGSYAVARENEVTVVGISPTFERMLGTPTVVMPLSELHQATGTTHTEPATFITVTLEDDADPETVQQDLEETHPEYEIRTNQEQLDAVLQEQVLVLAAGVTLVILAVGAGIALTANLLALVVYQQRRAFAVLRAQGISATLLIASVVGQGIAIGTLGGALGVALSSPSAHLLDRLASAVVGFDGLVQLSPTILAGGFLIAVGIGTLSAALTGWRISRTPPLELL</sequence>
<reference evidence="9 10" key="1">
    <citation type="submission" date="2018-10" db="EMBL/GenBank/DDBJ databases">
        <title>Natrarchaeobius chitinivorans gen. nov., sp. nov., and Natrarchaeobius haloalkaliphilus sp. nov., alkaliphilic, chitin-utilizing haloarchaea from hypersaline alkaline lakes.</title>
        <authorList>
            <person name="Sorokin D.Y."/>
            <person name="Elcheninov A.G."/>
            <person name="Kostrikina N.A."/>
            <person name="Bale N.J."/>
            <person name="Sinninghe Damste J.S."/>
            <person name="Khijniak T.V."/>
            <person name="Kublanov I.V."/>
            <person name="Toshchakov S.V."/>
        </authorList>
    </citation>
    <scope>NUCLEOTIDE SEQUENCE [LARGE SCALE GENOMIC DNA]</scope>
    <source>
        <strain evidence="9 10">AArcht7</strain>
    </source>
</reference>
<evidence type="ECO:0000256" key="6">
    <source>
        <dbReference type="SAM" id="Phobius"/>
    </source>
</evidence>
<dbReference type="InterPro" id="IPR025857">
    <property type="entry name" value="MacB_PCD"/>
</dbReference>
<evidence type="ECO:0000313" key="10">
    <source>
        <dbReference type="Proteomes" id="UP000281431"/>
    </source>
</evidence>
<dbReference type="AlphaFoldDB" id="A0A3N6PSX0"/>
<keyword evidence="10" id="KW-1185">Reference proteome</keyword>
<gene>
    <name evidence="9" type="ORF">EA472_02940</name>
</gene>
<dbReference type="Proteomes" id="UP000281431">
    <property type="component" value="Unassembled WGS sequence"/>
</dbReference>
<feature type="transmembrane region" description="Helical" evidence="6">
    <location>
        <begin position="277"/>
        <end position="304"/>
    </location>
</feature>
<feature type="transmembrane region" description="Helical" evidence="6">
    <location>
        <begin position="26"/>
        <end position="51"/>
    </location>
</feature>
<feature type="transmembrane region" description="Helical" evidence="6">
    <location>
        <begin position="376"/>
        <end position="397"/>
    </location>
</feature>
<keyword evidence="4 6" id="KW-1133">Transmembrane helix</keyword>
<dbReference type="PANTHER" id="PTHR30489">
    <property type="entry name" value="LIPOPROTEIN-RELEASING SYSTEM TRANSMEMBRANE PROTEIN LOLE"/>
    <property type="match status" value="1"/>
</dbReference>
<keyword evidence="5 6" id="KW-0472">Membrane</keyword>